<dbReference type="InterPro" id="IPR004638">
    <property type="entry name" value="EmrB-like"/>
</dbReference>
<evidence type="ECO:0000256" key="5">
    <source>
        <dbReference type="ARBA" id="ARBA00022989"/>
    </source>
</evidence>
<protein>
    <submittedName>
        <fullName evidence="10">DHA2 family efflux MFS transporter permease subunit</fullName>
    </submittedName>
</protein>
<accession>A0ABP7JVC7</accession>
<keyword evidence="2" id="KW-0813">Transport</keyword>
<evidence type="ECO:0000256" key="8">
    <source>
        <dbReference type="SAM" id="Phobius"/>
    </source>
</evidence>
<keyword evidence="6 8" id="KW-0472">Membrane</keyword>
<dbReference type="InterPro" id="IPR011701">
    <property type="entry name" value="MFS"/>
</dbReference>
<feature type="transmembrane region" description="Helical" evidence="8">
    <location>
        <begin position="354"/>
        <end position="372"/>
    </location>
</feature>
<gene>
    <name evidence="10" type="ORF">GCM10022207_19170</name>
</gene>
<dbReference type="PROSITE" id="PS50850">
    <property type="entry name" value="MFS"/>
    <property type="match status" value="1"/>
</dbReference>
<evidence type="ECO:0000313" key="10">
    <source>
        <dbReference type="EMBL" id="GAA3856020.1"/>
    </source>
</evidence>
<evidence type="ECO:0000256" key="7">
    <source>
        <dbReference type="ARBA" id="ARBA00023251"/>
    </source>
</evidence>
<dbReference type="SUPFAM" id="SSF103473">
    <property type="entry name" value="MFS general substrate transporter"/>
    <property type="match status" value="1"/>
</dbReference>
<keyword evidence="7" id="KW-0046">Antibiotic resistance</keyword>
<evidence type="ECO:0000256" key="3">
    <source>
        <dbReference type="ARBA" id="ARBA00022475"/>
    </source>
</evidence>
<keyword evidence="4 8" id="KW-0812">Transmembrane</keyword>
<dbReference type="Gene3D" id="1.20.1250.20">
    <property type="entry name" value="MFS general substrate transporter like domains"/>
    <property type="match status" value="1"/>
</dbReference>
<evidence type="ECO:0000256" key="1">
    <source>
        <dbReference type="ARBA" id="ARBA00004651"/>
    </source>
</evidence>
<evidence type="ECO:0000256" key="6">
    <source>
        <dbReference type="ARBA" id="ARBA00023136"/>
    </source>
</evidence>
<dbReference type="PANTHER" id="PTHR42718:SF42">
    <property type="entry name" value="EXPORT PROTEIN"/>
    <property type="match status" value="1"/>
</dbReference>
<dbReference type="Proteomes" id="UP001501563">
    <property type="component" value="Unassembled WGS sequence"/>
</dbReference>
<feature type="transmembrane region" description="Helical" evidence="8">
    <location>
        <begin position="143"/>
        <end position="165"/>
    </location>
</feature>
<dbReference type="InterPro" id="IPR036259">
    <property type="entry name" value="MFS_trans_sf"/>
</dbReference>
<evidence type="ECO:0000313" key="11">
    <source>
        <dbReference type="Proteomes" id="UP001501563"/>
    </source>
</evidence>
<feature type="transmembrane region" description="Helical" evidence="8">
    <location>
        <begin position="378"/>
        <end position="401"/>
    </location>
</feature>
<dbReference type="PANTHER" id="PTHR42718">
    <property type="entry name" value="MAJOR FACILITATOR SUPERFAMILY MULTIDRUG TRANSPORTER MFSC"/>
    <property type="match status" value="1"/>
</dbReference>
<evidence type="ECO:0000256" key="4">
    <source>
        <dbReference type="ARBA" id="ARBA00022692"/>
    </source>
</evidence>
<dbReference type="EMBL" id="BAAAZA010000004">
    <property type="protein sequence ID" value="GAA3856020.1"/>
    <property type="molecule type" value="Genomic_DNA"/>
</dbReference>
<name>A0ABP7JVC7_9ACTN</name>
<organism evidence="10 11">
    <name type="scientific">Streptomyces lannensis</name>
    <dbReference type="NCBI Taxonomy" id="766498"/>
    <lineage>
        <taxon>Bacteria</taxon>
        <taxon>Bacillati</taxon>
        <taxon>Actinomycetota</taxon>
        <taxon>Actinomycetes</taxon>
        <taxon>Kitasatosporales</taxon>
        <taxon>Streptomycetaceae</taxon>
        <taxon>Streptomyces</taxon>
    </lineage>
</organism>
<comment type="caution">
    <text evidence="10">The sequence shown here is derived from an EMBL/GenBank/DDBJ whole genome shotgun (WGS) entry which is preliminary data.</text>
</comment>
<feature type="transmembrane region" description="Helical" evidence="8">
    <location>
        <begin position="490"/>
        <end position="508"/>
    </location>
</feature>
<feature type="transmembrane region" description="Helical" evidence="8">
    <location>
        <begin position="110"/>
        <end position="131"/>
    </location>
</feature>
<proteinExistence type="predicted"/>
<feature type="transmembrane region" description="Helical" evidence="8">
    <location>
        <begin position="242"/>
        <end position="267"/>
    </location>
</feature>
<dbReference type="NCBIfam" id="TIGR00711">
    <property type="entry name" value="efflux_EmrB"/>
    <property type="match status" value="1"/>
</dbReference>
<feature type="domain" description="Major facilitator superfamily (MFS) profile" evidence="9">
    <location>
        <begin position="19"/>
        <end position="513"/>
    </location>
</feature>
<dbReference type="InterPro" id="IPR020846">
    <property type="entry name" value="MFS_dom"/>
</dbReference>
<feature type="transmembrane region" description="Helical" evidence="8">
    <location>
        <begin position="288"/>
        <end position="312"/>
    </location>
</feature>
<reference evidence="11" key="1">
    <citation type="journal article" date="2019" name="Int. J. Syst. Evol. Microbiol.">
        <title>The Global Catalogue of Microorganisms (GCM) 10K type strain sequencing project: providing services to taxonomists for standard genome sequencing and annotation.</title>
        <authorList>
            <consortium name="The Broad Institute Genomics Platform"/>
            <consortium name="The Broad Institute Genome Sequencing Center for Infectious Disease"/>
            <person name="Wu L."/>
            <person name="Ma J."/>
        </authorList>
    </citation>
    <scope>NUCLEOTIDE SEQUENCE [LARGE SCALE GENOMIC DNA]</scope>
    <source>
        <strain evidence="11">JCM 16578</strain>
    </source>
</reference>
<feature type="transmembrane region" description="Helical" evidence="8">
    <location>
        <begin position="20"/>
        <end position="42"/>
    </location>
</feature>
<dbReference type="Gene3D" id="1.20.1720.10">
    <property type="entry name" value="Multidrug resistance protein D"/>
    <property type="match status" value="1"/>
</dbReference>
<keyword evidence="11" id="KW-1185">Reference proteome</keyword>
<feature type="transmembrane region" description="Helical" evidence="8">
    <location>
        <begin position="171"/>
        <end position="193"/>
    </location>
</feature>
<comment type="subcellular location">
    <subcellularLocation>
        <location evidence="1">Cell membrane</location>
        <topology evidence="1">Multi-pass membrane protein</topology>
    </subcellularLocation>
</comment>
<dbReference type="RefSeq" id="WP_345547445.1">
    <property type="nucleotide sequence ID" value="NZ_BAAAZA010000004.1"/>
</dbReference>
<evidence type="ECO:0000259" key="9">
    <source>
        <dbReference type="PROSITE" id="PS50850"/>
    </source>
</evidence>
<sequence length="515" mass="53797">MTTSQTQRAAPRVRAPWSALAALMVGFFLLMLDTTVVVVAMPKLSADLHTDISTTVWVTSSYLLAYSVPLLLAGRLGDRFGARRIYLIGMAVFTAASLLCGLATGIGQLIAFRALQGLGAAGMSPQSMAIISKTFPKEVRGRAMSYWGLVSGGAVLVGPVCGGLLVDSLGWRSIFLINVPIGIVGLLVARRFVPALSGDPHRFDIVGVLISGLSLFCLVYGLENGSGYDWSEITDDLVVLGHHTGISVGVPEILVLGVVFGAGFVAWERVNKSEPLVPMGIFRVRTFAAANLAIVAAGFATVAASFPGTLYFQAGRGMTPAEAALMMLPSALVSVPLAPWIGRLVDKVGPKWPAFTGLALFSSALFVRHFLMTPDMSLAVLLVHAAWMGASSSLMMSPLAVAAMQGLPPTYIGAGSGVFNASRQIGATLGAAVIATVMTAQFKTQIAAHAAGLGASRRKAVESIDFQRLESGRGVQDSVRTVVSAVMANALLWPAAAMAIGAAMVLLVRSPAPKE</sequence>
<keyword evidence="3" id="KW-1003">Cell membrane</keyword>
<evidence type="ECO:0000256" key="2">
    <source>
        <dbReference type="ARBA" id="ARBA00022448"/>
    </source>
</evidence>
<feature type="transmembrane region" description="Helical" evidence="8">
    <location>
        <begin position="324"/>
        <end position="342"/>
    </location>
</feature>
<feature type="transmembrane region" description="Helical" evidence="8">
    <location>
        <begin position="85"/>
        <end position="104"/>
    </location>
</feature>
<dbReference type="Pfam" id="PF07690">
    <property type="entry name" value="MFS_1"/>
    <property type="match status" value="1"/>
</dbReference>
<keyword evidence="5 8" id="KW-1133">Transmembrane helix</keyword>
<feature type="transmembrane region" description="Helical" evidence="8">
    <location>
        <begin position="205"/>
        <end position="222"/>
    </location>
</feature>
<feature type="transmembrane region" description="Helical" evidence="8">
    <location>
        <begin position="54"/>
        <end position="73"/>
    </location>
</feature>